<keyword evidence="6 7" id="KW-0808">Transferase</keyword>
<dbReference type="InterPro" id="IPR035994">
    <property type="entry name" value="Nucleoside_phosphorylase_sf"/>
</dbReference>
<dbReference type="InterPro" id="IPR000845">
    <property type="entry name" value="Nucleoside_phosphorylase_d"/>
</dbReference>
<dbReference type="InterPro" id="IPR011268">
    <property type="entry name" value="Purine_phosphorylase"/>
</dbReference>
<dbReference type="EMBL" id="QKTW01000003">
    <property type="protein sequence ID" value="PZF74528.1"/>
    <property type="molecule type" value="Genomic_DNA"/>
</dbReference>
<keyword evidence="5 7" id="KW-0328">Glycosyltransferase</keyword>
<feature type="domain" description="Nucleoside phosphorylase" evidence="8">
    <location>
        <begin position="24"/>
        <end position="269"/>
    </location>
</feature>
<evidence type="ECO:0000313" key="10">
    <source>
        <dbReference type="Proteomes" id="UP000248745"/>
    </source>
</evidence>
<evidence type="ECO:0000256" key="5">
    <source>
        <dbReference type="ARBA" id="ARBA00022676"/>
    </source>
</evidence>
<evidence type="ECO:0000256" key="2">
    <source>
        <dbReference type="ARBA" id="ARBA00006751"/>
    </source>
</evidence>
<dbReference type="NCBIfam" id="TIGR01697">
    <property type="entry name" value="PNPH-PUNA-XAPA"/>
    <property type="match status" value="1"/>
</dbReference>
<evidence type="ECO:0000259" key="8">
    <source>
        <dbReference type="Pfam" id="PF01048"/>
    </source>
</evidence>
<name>A0A2W2B3E9_9BACT</name>
<organism evidence="9 10">
    <name type="scientific">Taibaiella soli</name>
    <dbReference type="NCBI Taxonomy" id="1649169"/>
    <lineage>
        <taxon>Bacteria</taxon>
        <taxon>Pseudomonadati</taxon>
        <taxon>Bacteroidota</taxon>
        <taxon>Chitinophagia</taxon>
        <taxon>Chitinophagales</taxon>
        <taxon>Chitinophagaceae</taxon>
        <taxon>Taibaiella</taxon>
    </lineage>
</organism>
<dbReference type="Proteomes" id="UP000248745">
    <property type="component" value="Unassembled WGS sequence"/>
</dbReference>
<dbReference type="UniPathway" id="UPA00606"/>
<dbReference type="Pfam" id="PF01048">
    <property type="entry name" value="PNP_UDP_1"/>
    <property type="match status" value="1"/>
</dbReference>
<accession>A0A2W2B3E9</accession>
<comment type="similarity">
    <text evidence="2 7">Belongs to the PNP/MTAP phosphorylase family.</text>
</comment>
<evidence type="ECO:0000313" key="9">
    <source>
        <dbReference type="EMBL" id="PZF74528.1"/>
    </source>
</evidence>
<dbReference type="GO" id="GO:0004731">
    <property type="term" value="F:purine-nucleoside phosphorylase activity"/>
    <property type="evidence" value="ECO:0007669"/>
    <property type="project" value="UniProtKB-EC"/>
</dbReference>
<dbReference type="NCBIfam" id="TIGR01700">
    <property type="entry name" value="PNPH"/>
    <property type="match status" value="1"/>
</dbReference>
<dbReference type="InterPro" id="IPR011270">
    <property type="entry name" value="Pur_Nuc_Pase_Ino/Guo-sp"/>
</dbReference>
<dbReference type="Gene3D" id="3.40.50.1580">
    <property type="entry name" value="Nucleoside phosphorylase domain"/>
    <property type="match status" value="1"/>
</dbReference>
<evidence type="ECO:0000256" key="4">
    <source>
        <dbReference type="ARBA" id="ARBA00022553"/>
    </source>
</evidence>
<dbReference type="PROSITE" id="PS01240">
    <property type="entry name" value="PNP_MTAP_2"/>
    <property type="match status" value="1"/>
</dbReference>
<dbReference type="EC" id="2.4.2.1" evidence="7"/>
<comment type="pathway">
    <text evidence="1 7">Purine metabolism; purine nucleoside salvage.</text>
</comment>
<comment type="function">
    <text evidence="7">The purine nucleoside phosphorylases catalyze the phosphorolytic breakdown of the N-glycosidic bond in the beta-(deoxy)ribonucleoside molecules, with the formation of the corresponding free purine bases and pentose-1-phosphate.</text>
</comment>
<dbReference type="PANTHER" id="PTHR11904:SF9">
    <property type="entry name" value="PURINE NUCLEOSIDE PHOSPHORYLASE-RELATED"/>
    <property type="match status" value="1"/>
</dbReference>
<proteinExistence type="inferred from homology"/>
<gene>
    <name evidence="9" type="ORF">DN068_02840</name>
</gene>
<keyword evidence="10" id="KW-1185">Reference proteome</keyword>
<dbReference type="CDD" id="cd09009">
    <property type="entry name" value="PNP-EcPNPII_like"/>
    <property type="match status" value="1"/>
</dbReference>
<reference evidence="9 10" key="1">
    <citation type="submission" date="2018-06" db="EMBL/GenBank/DDBJ databases">
        <title>Mucibacter soli gen. nov., sp. nov., a new member of the family Chitinophagaceae producing mucin.</title>
        <authorList>
            <person name="Kim M.-K."/>
            <person name="Park S."/>
            <person name="Kim T.-S."/>
            <person name="Joung Y."/>
            <person name="Han J.-H."/>
            <person name="Kim S.B."/>
        </authorList>
    </citation>
    <scope>NUCLEOTIDE SEQUENCE [LARGE SCALE GENOMIC DNA]</scope>
    <source>
        <strain evidence="9 10">R1-15</strain>
    </source>
</reference>
<dbReference type="AlphaFoldDB" id="A0A2W2B3E9"/>
<dbReference type="SUPFAM" id="SSF53167">
    <property type="entry name" value="Purine and uridine phosphorylases"/>
    <property type="match status" value="1"/>
</dbReference>
<keyword evidence="4" id="KW-0597">Phosphoprotein</keyword>
<protein>
    <recommendedName>
        <fullName evidence="7">Purine nucleoside phosphorylase</fullName>
        <ecNumber evidence="7">2.4.2.1</ecNumber>
    </recommendedName>
    <alternativeName>
        <fullName evidence="7">Inosine-guanosine phosphorylase</fullName>
    </alternativeName>
</protein>
<evidence type="ECO:0000256" key="1">
    <source>
        <dbReference type="ARBA" id="ARBA00005058"/>
    </source>
</evidence>
<sequence>MSLFDKIQATADFIKQRISVAPEAGVILGSGLGGLTELMETELEIPYNEIPNFPVSTVQGHAGKMIFGKLGGKQTVMMAGRFHYYEGYNMDEVTFPVRVMKALGVHSLFVSNAAGGMNPEYKVGDIVIIRDHINLFPEHPLRGRNDERLGVRFPDMSEPYTLELIAKAQDIAKRQELYVQTGVYIGLQGPTFETRAEYKWLHVIGGDLVGMSTVPEVIVAIHSGMKIFGASIVTDLGIRDELNKITHEEVLAAANEAAPKLAKLIAELVGSC</sequence>
<dbReference type="PIRSF" id="PIRSF000477">
    <property type="entry name" value="PurNPase"/>
    <property type="match status" value="1"/>
</dbReference>
<dbReference type="GO" id="GO:0009116">
    <property type="term" value="P:nucleoside metabolic process"/>
    <property type="evidence" value="ECO:0007669"/>
    <property type="project" value="InterPro"/>
</dbReference>
<dbReference type="GO" id="GO:0005737">
    <property type="term" value="C:cytoplasm"/>
    <property type="evidence" value="ECO:0007669"/>
    <property type="project" value="TreeGrafter"/>
</dbReference>
<comment type="subunit">
    <text evidence="3">Homotrimer.</text>
</comment>
<evidence type="ECO:0000256" key="6">
    <source>
        <dbReference type="ARBA" id="ARBA00022679"/>
    </source>
</evidence>
<dbReference type="InterPro" id="IPR018099">
    <property type="entry name" value="Purine_phosphorylase-2_CS"/>
</dbReference>
<dbReference type="PANTHER" id="PTHR11904">
    <property type="entry name" value="METHYLTHIOADENOSINE/PURINE NUCLEOSIDE PHOSPHORYLASE"/>
    <property type="match status" value="1"/>
</dbReference>
<dbReference type="FunFam" id="3.40.50.1580:FF:000010">
    <property type="entry name" value="Purine nucleoside phosphorylase"/>
    <property type="match status" value="1"/>
</dbReference>
<evidence type="ECO:0000256" key="7">
    <source>
        <dbReference type="PIRNR" id="PIRNR000477"/>
    </source>
</evidence>
<dbReference type="OrthoDB" id="1523230at2"/>
<dbReference type="NCBIfam" id="NF006054">
    <property type="entry name" value="PRK08202.1"/>
    <property type="match status" value="1"/>
</dbReference>
<evidence type="ECO:0000256" key="3">
    <source>
        <dbReference type="ARBA" id="ARBA00011233"/>
    </source>
</evidence>
<dbReference type="RefSeq" id="WP_110997368.1">
    <property type="nucleotide sequence ID" value="NZ_QKTW01000003.1"/>
</dbReference>
<comment type="caution">
    <text evidence="9">The sequence shown here is derived from an EMBL/GenBank/DDBJ whole genome shotgun (WGS) entry which is preliminary data.</text>
</comment>